<dbReference type="InterPro" id="IPR053138">
    <property type="entry name" value="N-alpha-Ac-DABA_deacetylase"/>
</dbReference>
<sequence>MTTGSNERLDRRDFMLASVATVGGAATLMAASATQAGTVAAPADAAAAAKKGTVFTGDVVDGKRVISALDVSDLESGKKHSFYFQGVAMPGGQPWYVAVTVAKGASPGKRLGLISGVHGDEMSSIHAVQSVMNALDPTAMSGTVMAVFDVSRPAIENMARRWPNSGRGIDLIDINRLFPGNEDAPDAPVRHAGLIFNRLLKPNLDYGLDFHTAGTGMDATSFHLARMELPEVRAMAELYPIRQIFDNQAYPGLLANALIDAGIPALTPEIGRPRIFDHEMIGLFVEGTMNVIKHHGILPGPMGRTSKDSGIFVADGLFPVITTHGGFVELLVELNQAVTAGQKVAIQRNAFGETVTEYTAIRGGEVGARRTDAMAEPGTPIVFLLFDSAAPVGGDVLVE</sequence>
<dbReference type="PANTHER" id="PTHR37326:SF1">
    <property type="entry name" value="BLL3975 PROTEIN"/>
    <property type="match status" value="1"/>
</dbReference>
<proteinExistence type="predicted"/>
<evidence type="ECO:0000256" key="4">
    <source>
        <dbReference type="ARBA" id="ARBA00022833"/>
    </source>
</evidence>
<dbReference type="SUPFAM" id="SSF53187">
    <property type="entry name" value="Zn-dependent exopeptidases"/>
    <property type="match status" value="1"/>
</dbReference>
<keyword evidence="3" id="KW-0378">Hydrolase</keyword>
<reference evidence="6 7" key="1">
    <citation type="submission" date="2023-08" db="EMBL/GenBank/DDBJ databases">
        <title>Implementing the SeqCode for naming new Mesorhizobium species isolated from Vachellia karroo root nodules.</title>
        <authorList>
            <person name="Van Lill M."/>
        </authorList>
    </citation>
    <scope>NUCLEOTIDE SEQUENCE [LARGE SCALE GENOMIC DNA]</scope>
    <source>
        <strain evidence="6 7">VK25D</strain>
    </source>
</reference>
<dbReference type="Pfam" id="PF24827">
    <property type="entry name" value="AstE_AspA_cat"/>
    <property type="match status" value="1"/>
</dbReference>
<evidence type="ECO:0000256" key="2">
    <source>
        <dbReference type="ARBA" id="ARBA00022723"/>
    </source>
</evidence>
<evidence type="ECO:0000313" key="7">
    <source>
        <dbReference type="Proteomes" id="UP001285154"/>
    </source>
</evidence>
<dbReference type="EMBL" id="JAVIIQ010000007">
    <property type="protein sequence ID" value="MDX8533147.1"/>
    <property type="molecule type" value="Genomic_DNA"/>
</dbReference>
<name>A0ABU5A6E5_9HYPH</name>
<dbReference type="CDD" id="cd06251">
    <property type="entry name" value="M14_ASTE_ASPA-like"/>
    <property type="match status" value="1"/>
</dbReference>
<dbReference type="InterPro" id="IPR006311">
    <property type="entry name" value="TAT_signal"/>
</dbReference>
<accession>A0ABU5A6E5</accession>
<dbReference type="PANTHER" id="PTHR37326">
    <property type="entry name" value="BLL3975 PROTEIN"/>
    <property type="match status" value="1"/>
</dbReference>
<dbReference type="RefSeq" id="WP_320249856.1">
    <property type="nucleotide sequence ID" value="NZ_JAVIIQ010000007.1"/>
</dbReference>
<evidence type="ECO:0000259" key="5">
    <source>
        <dbReference type="Pfam" id="PF24827"/>
    </source>
</evidence>
<dbReference type="Proteomes" id="UP001285154">
    <property type="component" value="Unassembled WGS sequence"/>
</dbReference>
<comment type="cofactor">
    <cofactor evidence="1">
        <name>Zn(2+)</name>
        <dbReference type="ChEBI" id="CHEBI:29105"/>
    </cofactor>
</comment>
<dbReference type="InterPro" id="IPR043795">
    <property type="entry name" value="N-alpha-Ac-DABA-like"/>
</dbReference>
<dbReference type="InterPro" id="IPR055438">
    <property type="entry name" value="AstE_AspA_cat"/>
</dbReference>
<evidence type="ECO:0000256" key="1">
    <source>
        <dbReference type="ARBA" id="ARBA00001947"/>
    </source>
</evidence>
<keyword evidence="4" id="KW-0862">Zinc</keyword>
<feature type="domain" description="Succinylglutamate desuccinylase/Aspartoacylase catalytic" evidence="5">
    <location>
        <begin position="107"/>
        <end position="294"/>
    </location>
</feature>
<comment type="caution">
    <text evidence="6">The sequence shown here is derived from an EMBL/GenBank/DDBJ whole genome shotgun (WGS) entry which is preliminary data.</text>
</comment>
<evidence type="ECO:0000313" key="6">
    <source>
        <dbReference type="EMBL" id="MDX8533147.1"/>
    </source>
</evidence>
<evidence type="ECO:0000256" key="3">
    <source>
        <dbReference type="ARBA" id="ARBA00022801"/>
    </source>
</evidence>
<dbReference type="Gene3D" id="3.40.630.10">
    <property type="entry name" value="Zn peptidases"/>
    <property type="match status" value="1"/>
</dbReference>
<keyword evidence="7" id="KW-1185">Reference proteome</keyword>
<keyword evidence="2" id="KW-0479">Metal-binding</keyword>
<protein>
    <submittedName>
        <fullName evidence="6">Succinylglutamate desuccinylase/aspartoacylase family protein</fullName>
    </submittedName>
</protein>
<gene>
    <name evidence="6" type="ORF">RFM42_19315</name>
</gene>
<dbReference type="PROSITE" id="PS51318">
    <property type="entry name" value="TAT"/>
    <property type="match status" value="1"/>
</dbReference>
<organism evidence="6 7">
    <name type="scientific">Mesorhizobium vachelliae</name>
    <dbReference type="NCBI Taxonomy" id="3072309"/>
    <lineage>
        <taxon>Bacteria</taxon>
        <taxon>Pseudomonadati</taxon>
        <taxon>Pseudomonadota</taxon>
        <taxon>Alphaproteobacteria</taxon>
        <taxon>Hyphomicrobiales</taxon>
        <taxon>Phyllobacteriaceae</taxon>
        <taxon>Mesorhizobium</taxon>
    </lineage>
</organism>
<dbReference type="PIRSF" id="PIRSF039012">
    <property type="entry name" value="ASP"/>
    <property type="match status" value="1"/>
</dbReference>